<dbReference type="AlphaFoldDB" id="E9D555"/>
<keyword evidence="2" id="KW-1185">Reference proteome</keyword>
<name>E9D555_COCPS</name>
<dbReference type="SUPFAM" id="SSF51161">
    <property type="entry name" value="Trimeric LpxA-like enzymes"/>
    <property type="match status" value="1"/>
</dbReference>
<evidence type="ECO:0000313" key="1">
    <source>
        <dbReference type="EMBL" id="EFW18637.1"/>
    </source>
</evidence>
<dbReference type="VEuPathDB" id="FungiDB:D8B26_006882"/>
<dbReference type="GO" id="GO:0008374">
    <property type="term" value="F:O-acyltransferase activity"/>
    <property type="evidence" value="ECO:0007669"/>
    <property type="project" value="TreeGrafter"/>
</dbReference>
<dbReference type="Proteomes" id="UP000002497">
    <property type="component" value="Unassembled WGS sequence"/>
</dbReference>
<evidence type="ECO:0000313" key="2">
    <source>
        <dbReference type="Proteomes" id="UP000002497"/>
    </source>
</evidence>
<dbReference type="InterPro" id="IPR011004">
    <property type="entry name" value="Trimer_LpxA-like_sf"/>
</dbReference>
<dbReference type="EMBL" id="GL636492">
    <property type="protein sequence ID" value="EFW18637.1"/>
    <property type="molecule type" value="Genomic_DNA"/>
</dbReference>
<organism evidence="2">
    <name type="scientific">Coccidioides posadasii (strain RMSCC 757 / Silveira)</name>
    <name type="common">Valley fever fungus</name>
    <dbReference type="NCBI Taxonomy" id="443226"/>
    <lineage>
        <taxon>Eukaryota</taxon>
        <taxon>Fungi</taxon>
        <taxon>Dikarya</taxon>
        <taxon>Ascomycota</taxon>
        <taxon>Pezizomycotina</taxon>
        <taxon>Eurotiomycetes</taxon>
        <taxon>Eurotiomycetidae</taxon>
        <taxon>Onygenales</taxon>
        <taxon>Onygenaceae</taxon>
        <taxon>Coccidioides</taxon>
    </lineage>
</organism>
<dbReference type="InterPro" id="IPR051159">
    <property type="entry name" value="Hexapeptide_acetyltransf"/>
</dbReference>
<dbReference type="HOGENOM" id="CLU_051638_3_4_1"/>
<dbReference type="VEuPathDB" id="FungiDB:CPSG_05323"/>
<keyword evidence="1" id="KW-0808">Transferase</keyword>
<gene>
    <name evidence="1" type="ORF">CPSG_05323</name>
</gene>
<reference evidence="2" key="2">
    <citation type="submission" date="2010-03" db="EMBL/GenBank/DDBJ databases">
        <title>The genome sequence of Coccidioides posadasii strain Silveira.</title>
        <authorList>
            <consortium name="The Broad Institute Genome Sequencing Center for Infectious Disease"/>
            <person name="Neafsey D."/>
            <person name="Orbach M."/>
            <person name="Henn M.R."/>
            <person name="Cole G.T."/>
            <person name="Galgiani J."/>
            <person name="Gardner M.J."/>
            <person name="Kirkland T.N."/>
            <person name="Taylor J.W."/>
            <person name="Young S.K."/>
            <person name="Zeng Q."/>
            <person name="Koehrsen M."/>
            <person name="Alvarado L."/>
            <person name="Berlin A."/>
            <person name="Borenstein D."/>
            <person name="Chapman S.B."/>
            <person name="Chen Z."/>
            <person name="Engels R."/>
            <person name="Freedman E."/>
            <person name="Gellesch M."/>
            <person name="Goldberg J."/>
            <person name="Griggs A."/>
            <person name="Gujja S."/>
            <person name="Heilman E."/>
            <person name="Heiman D."/>
            <person name="Howarth C."/>
            <person name="Jen D."/>
            <person name="Larson L."/>
            <person name="Mehta T."/>
            <person name="Neiman D."/>
            <person name="Park D."/>
            <person name="Pearson M."/>
            <person name="Richards J."/>
            <person name="Roberts A."/>
            <person name="Saif S."/>
            <person name="Shea T."/>
            <person name="Shenoy N."/>
            <person name="Sisk P."/>
            <person name="Stolte C."/>
            <person name="Sykes S."/>
            <person name="Walk T."/>
            <person name="White J."/>
            <person name="Yandava C."/>
            <person name="Haas B."/>
            <person name="Nusbaum C."/>
            <person name="Birren B."/>
        </authorList>
    </citation>
    <scope>NUCLEOTIDE SEQUENCE [LARGE SCALE GENOMIC DNA]</scope>
    <source>
        <strain evidence="2">RMSCC 757 / Silveira</strain>
    </source>
</reference>
<dbReference type="PANTHER" id="PTHR23416:SF76">
    <property type="entry name" value="ZN(II)2CYS6 TRANSCRIPTION FACTOR (EUROFUNG)"/>
    <property type="match status" value="1"/>
</dbReference>
<dbReference type="STRING" id="443226.E9D555"/>
<dbReference type="Gene3D" id="2.160.10.10">
    <property type="entry name" value="Hexapeptide repeat proteins"/>
    <property type="match status" value="1"/>
</dbReference>
<accession>E9D555</accession>
<reference evidence="2" key="1">
    <citation type="journal article" date="2010" name="Genome Res.">
        <title>Population genomic sequencing of Coccidioides fungi reveals recent hybridization and transposon control.</title>
        <authorList>
            <person name="Neafsey D.E."/>
            <person name="Barker B.M."/>
            <person name="Sharpton T.J."/>
            <person name="Stajich J.E."/>
            <person name="Park D.J."/>
            <person name="Whiston E."/>
            <person name="Hung C.-Y."/>
            <person name="McMahan C."/>
            <person name="White J."/>
            <person name="Sykes S."/>
            <person name="Heiman D."/>
            <person name="Young S."/>
            <person name="Zeng Q."/>
            <person name="Abouelleil A."/>
            <person name="Aftuck L."/>
            <person name="Bessette D."/>
            <person name="Brown A."/>
            <person name="FitzGerald M."/>
            <person name="Lui A."/>
            <person name="Macdonald J.P."/>
            <person name="Priest M."/>
            <person name="Orbach M.J."/>
            <person name="Galgiani J.N."/>
            <person name="Kirkland T.N."/>
            <person name="Cole G.T."/>
            <person name="Birren B.W."/>
            <person name="Henn M.R."/>
            <person name="Taylor J.W."/>
            <person name="Rounsley S.D."/>
        </authorList>
    </citation>
    <scope>NUCLEOTIDE SEQUENCE [LARGE SCALE GENOMIC DNA]</scope>
    <source>
        <strain evidence="2">RMSCC 757 / Silveira</strain>
    </source>
</reference>
<sequence>MLRFEEKMKLEGTWDIEKVGTTKSRERQTHEIQSRDIISESAYVQTSDPDALQYDRERCRMALWRFNEACKPDSAICQQERNQLFLHVLMPRPNAGPLSPSPGVIVESPFKCLYGYNLQIGEDVLISENCQFLDNFPIRIGARTWIGAGVQILTSGIPFHVPTQGRVVIEQECWVGPGCIIYPGVSLHKGAYVAPGQVVKQDIRPYGFQC</sequence>
<dbReference type="OMA" id="KASHRTI"/>
<proteinExistence type="predicted"/>
<protein>
    <submittedName>
        <fullName evidence="1">Acetyltransferase</fullName>
    </submittedName>
</protein>
<dbReference type="PANTHER" id="PTHR23416">
    <property type="entry name" value="SIALIC ACID SYNTHASE-RELATED"/>
    <property type="match status" value="1"/>
</dbReference>